<dbReference type="AlphaFoldDB" id="A0A2X2CPP1"/>
<evidence type="ECO:0000256" key="1">
    <source>
        <dbReference type="SAM" id="Phobius"/>
    </source>
</evidence>
<sequence>MSSNSSLTFKTSFLTQSAWARLGVSIVLLLLLWAAIHWAVSIP</sequence>
<protein>
    <submittedName>
        <fullName evidence="2">Uncharacterized protein</fullName>
    </submittedName>
</protein>
<proteinExistence type="predicted"/>
<organism evidence="2 3">
    <name type="scientific">Pseudomonas luteola</name>
    <dbReference type="NCBI Taxonomy" id="47886"/>
    <lineage>
        <taxon>Bacteria</taxon>
        <taxon>Pseudomonadati</taxon>
        <taxon>Pseudomonadota</taxon>
        <taxon>Gammaproteobacteria</taxon>
        <taxon>Pseudomonadales</taxon>
        <taxon>Pseudomonadaceae</taxon>
        <taxon>Pseudomonas</taxon>
    </lineage>
</organism>
<keyword evidence="1" id="KW-0472">Membrane</keyword>
<dbReference type="EMBL" id="UAUF01000013">
    <property type="protein sequence ID" value="SPZ09908.1"/>
    <property type="molecule type" value="Genomic_DNA"/>
</dbReference>
<evidence type="ECO:0000313" key="2">
    <source>
        <dbReference type="EMBL" id="SPZ09908.1"/>
    </source>
</evidence>
<dbReference type="RefSeq" id="WP_010797440.1">
    <property type="nucleotide sequence ID" value="NZ_FQYS01000002.1"/>
</dbReference>
<evidence type="ECO:0000313" key="3">
    <source>
        <dbReference type="Proteomes" id="UP000250443"/>
    </source>
</evidence>
<keyword evidence="1" id="KW-1133">Transmembrane helix</keyword>
<keyword evidence="1" id="KW-0812">Transmembrane</keyword>
<accession>A0A2X2CPP1</accession>
<name>A0A2X2CPP1_PSELU</name>
<gene>
    <name evidence="2" type="ORF">NCTC11842_03493</name>
</gene>
<feature type="transmembrane region" description="Helical" evidence="1">
    <location>
        <begin position="20"/>
        <end position="40"/>
    </location>
</feature>
<dbReference type="Proteomes" id="UP000250443">
    <property type="component" value="Unassembled WGS sequence"/>
</dbReference>
<reference evidence="2 3" key="1">
    <citation type="submission" date="2018-06" db="EMBL/GenBank/DDBJ databases">
        <authorList>
            <consortium name="Pathogen Informatics"/>
            <person name="Doyle S."/>
        </authorList>
    </citation>
    <scope>NUCLEOTIDE SEQUENCE [LARGE SCALE GENOMIC DNA]</scope>
    <source>
        <strain evidence="2 3">NCTC11842</strain>
    </source>
</reference>